<dbReference type="Gene3D" id="3.20.20.70">
    <property type="entry name" value="Aldolase class I"/>
    <property type="match status" value="1"/>
</dbReference>
<dbReference type="GO" id="GO:0004159">
    <property type="term" value="F:dihydropyrimidine dehydrogenase (NAD+) activity"/>
    <property type="evidence" value="ECO:0007669"/>
    <property type="project" value="UniProtKB-EC"/>
</dbReference>
<dbReference type="SUPFAM" id="SSF51395">
    <property type="entry name" value="FMN-linked oxidoreductases"/>
    <property type="match status" value="1"/>
</dbReference>
<evidence type="ECO:0000256" key="3">
    <source>
        <dbReference type="ARBA" id="ARBA00022630"/>
    </source>
</evidence>
<proteinExistence type="predicted"/>
<evidence type="ECO:0000256" key="2">
    <source>
        <dbReference type="ARBA" id="ARBA00004725"/>
    </source>
</evidence>
<evidence type="ECO:0000256" key="1">
    <source>
        <dbReference type="ARBA" id="ARBA00001917"/>
    </source>
</evidence>
<name>A0A1V5SID1_9BACT</name>
<dbReference type="InterPro" id="IPR013785">
    <property type="entry name" value="Aldolase_TIM"/>
</dbReference>
<dbReference type="InterPro" id="IPR005720">
    <property type="entry name" value="Dihydroorotate_DH_cat"/>
</dbReference>
<dbReference type="Proteomes" id="UP000485569">
    <property type="component" value="Unassembled WGS sequence"/>
</dbReference>
<keyword evidence="6 8" id="KW-0560">Oxidoreductase</keyword>
<comment type="caution">
    <text evidence="8">The sequence shown here is derived from an EMBL/GenBank/DDBJ whole genome shotgun (WGS) entry which is preliminary data.</text>
</comment>
<dbReference type="Pfam" id="PF01180">
    <property type="entry name" value="DHO_dh"/>
    <property type="match status" value="1"/>
</dbReference>
<keyword evidence="3" id="KW-0285">Flavoprotein</keyword>
<protein>
    <submittedName>
        <fullName evidence="8">NAD-dependent dihydropyrimidine dehydrogenase subunit PreA</fullName>
        <ecNumber evidence="8">1.3.1.1</ecNumber>
    </submittedName>
</protein>
<dbReference type="PANTHER" id="PTHR48109">
    <property type="entry name" value="DIHYDROOROTATE DEHYDROGENASE (QUINONE), MITOCHONDRIAL-RELATED"/>
    <property type="match status" value="1"/>
</dbReference>
<dbReference type="EMBL" id="MWBQ01000219">
    <property type="protein sequence ID" value="OQA54268.1"/>
    <property type="molecule type" value="Genomic_DNA"/>
</dbReference>
<feature type="domain" description="Dihydroorotate dehydrogenase catalytic" evidence="7">
    <location>
        <begin position="4"/>
        <end position="290"/>
    </location>
</feature>
<dbReference type="GO" id="GO:0006207">
    <property type="term" value="P:'de novo' pyrimidine nucleobase biosynthetic process"/>
    <property type="evidence" value="ECO:0007669"/>
    <property type="project" value="TreeGrafter"/>
</dbReference>
<dbReference type="PANTHER" id="PTHR48109:SF3">
    <property type="entry name" value="SLL0744 PROTEIN"/>
    <property type="match status" value="1"/>
</dbReference>
<dbReference type="EC" id="1.3.1.1" evidence="8"/>
<evidence type="ECO:0000313" key="8">
    <source>
        <dbReference type="EMBL" id="OQA54268.1"/>
    </source>
</evidence>
<dbReference type="GO" id="GO:0004152">
    <property type="term" value="F:dihydroorotate dehydrogenase activity"/>
    <property type="evidence" value="ECO:0007669"/>
    <property type="project" value="InterPro"/>
</dbReference>
<reference evidence="8" key="1">
    <citation type="submission" date="2017-02" db="EMBL/GenBank/DDBJ databases">
        <title>Delving into the versatile metabolic prowess of the omnipresent phylum Bacteroidetes.</title>
        <authorList>
            <person name="Nobu M.K."/>
            <person name="Mei R."/>
            <person name="Narihiro T."/>
            <person name="Kuroda K."/>
            <person name="Liu W.-T."/>
        </authorList>
    </citation>
    <scope>NUCLEOTIDE SEQUENCE</scope>
    <source>
        <strain evidence="8">ADurb.Bin276</strain>
    </source>
</reference>
<evidence type="ECO:0000256" key="5">
    <source>
        <dbReference type="ARBA" id="ARBA00022975"/>
    </source>
</evidence>
<sequence>MIDLSTSYLGFTLKNPLVVSASPLSEKIENLKLMQEKGAGAIVLHSLFEEQLTLESLELDRSLNRGTESYAESITYFPDLNHYNLGPELYLEYIQKAKKALNIPLIASLNGTTEGSWVKFAKQIEDAGADALELNVYYLPTHFENTGDMVEKNYIDLIKSVRSNTRFPLAVKIGPYFSSMGNMAKKIESAGVNGLVLFNRFYQPDFDIEKLEVVPNLNFSRSESLRLRLRWVAILYNHIKADLAITGGIHSHVDVLKAMMSGAKVAMMTSVLFEKGIPYLESILNDLVAWMEEHEYQSIQQMQGSMSQKSVKDPERFERANYVRVLSSYLL</sequence>
<dbReference type="PIRSF" id="PIRSF000164">
    <property type="entry name" value="DHO_oxidase"/>
    <property type="match status" value="1"/>
</dbReference>
<dbReference type="CDD" id="cd04739">
    <property type="entry name" value="DHOD_like"/>
    <property type="match status" value="1"/>
</dbReference>
<dbReference type="InterPro" id="IPR012135">
    <property type="entry name" value="Dihydroorotate_DH_1_2"/>
</dbReference>
<dbReference type="GO" id="GO:0044205">
    <property type="term" value="P:'de novo' UMP biosynthetic process"/>
    <property type="evidence" value="ECO:0007669"/>
    <property type="project" value="UniProtKB-UniPathway"/>
</dbReference>
<keyword evidence="5" id="KW-0665">Pyrimidine biosynthesis</keyword>
<dbReference type="AlphaFoldDB" id="A0A1V5SID1"/>
<comment type="pathway">
    <text evidence="2">Pyrimidine metabolism; UMP biosynthesis via de novo pathway.</text>
</comment>
<dbReference type="InterPro" id="IPR050074">
    <property type="entry name" value="DHO_dehydrogenase"/>
</dbReference>
<dbReference type="UniPathway" id="UPA00070"/>
<evidence type="ECO:0000259" key="7">
    <source>
        <dbReference type="Pfam" id="PF01180"/>
    </source>
</evidence>
<organism evidence="8">
    <name type="scientific">Candidatus Atribacter allofermentans</name>
    <dbReference type="NCBI Taxonomy" id="1852833"/>
    <lineage>
        <taxon>Bacteria</taxon>
        <taxon>Pseudomonadati</taxon>
        <taxon>Atribacterota</taxon>
        <taxon>Atribacteria</taxon>
        <taxon>Atribacterales</taxon>
        <taxon>Atribacteraceae</taxon>
        <taxon>Atribacter</taxon>
    </lineage>
</organism>
<gene>
    <name evidence="8" type="primary">preA</name>
    <name evidence="8" type="ORF">BWY41_02181</name>
</gene>
<evidence type="ECO:0000256" key="6">
    <source>
        <dbReference type="ARBA" id="ARBA00023002"/>
    </source>
</evidence>
<dbReference type="GO" id="GO:0005737">
    <property type="term" value="C:cytoplasm"/>
    <property type="evidence" value="ECO:0007669"/>
    <property type="project" value="InterPro"/>
</dbReference>
<dbReference type="NCBIfam" id="NF005741">
    <property type="entry name" value="PRK07565.1"/>
    <property type="match status" value="1"/>
</dbReference>
<keyword evidence="4" id="KW-0288">FMN</keyword>
<evidence type="ECO:0000256" key="4">
    <source>
        <dbReference type="ARBA" id="ARBA00022643"/>
    </source>
</evidence>
<accession>A0A1V5SID1</accession>
<comment type="cofactor">
    <cofactor evidence="1">
        <name>FMN</name>
        <dbReference type="ChEBI" id="CHEBI:58210"/>
    </cofactor>
</comment>